<evidence type="ECO:0000313" key="2">
    <source>
        <dbReference type="EMBL" id="KFG71491.1"/>
    </source>
</evidence>
<dbReference type="Proteomes" id="UP000029095">
    <property type="component" value="Unassembled WGS sequence"/>
</dbReference>
<reference evidence="2 3" key="1">
    <citation type="submission" date="2014-05" db="EMBL/GenBank/DDBJ databases">
        <title>Complete genome sequence of the Streptomyces mutabilis TRM45540.</title>
        <authorList>
            <person name="Luo X."/>
            <person name="Zhang L."/>
        </authorList>
    </citation>
    <scope>NUCLEOTIDE SEQUENCE [LARGE SCALE GENOMIC DNA]</scope>
    <source>
        <strain evidence="2 3">TRM45540</strain>
    </source>
</reference>
<accession>A0A086MRH3</accession>
<comment type="caution">
    <text evidence="2">The sequence shown here is derived from an EMBL/GenBank/DDBJ whole genome shotgun (WGS) entry which is preliminary data.</text>
</comment>
<gene>
    <name evidence="2" type="ORF">FM21_35135</name>
</gene>
<evidence type="ECO:0000313" key="3">
    <source>
        <dbReference type="Proteomes" id="UP000029095"/>
    </source>
</evidence>
<name>A0A086MRH3_9ACTN</name>
<proteinExistence type="predicted"/>
<dbReference type="EMBL" id="JNFQ01000007">
    <property type="protein sequence ID" value="KFG71491.1"/>
    <property type="molecule type" value="Genomic_DNA"/>
</dbReference>
<dbReference type="HOGENOM" id="CLU_2208592_0_0_11"/>
<feature type="region of interest" description="Disordered" evidence="1">
    <location>
        <begin position="1"/>
        <end position="57"/>
    </location>
</feature>
<evidence type="ECO:0000256" key="1">
    <source>
        <dbReference type="SAM" id="MobiDB-lite"/>
    </source>
</evidence>
<dbReference type="AlphaFoldDB" id="A0A086MRH3"/>
<protein>
    <submittedName>
        <fullName evidence="2">Uncharacterized protein</fullName>
    </submittedName>
</protein>
<keyword evidence="3" id="KW-1185">Reference proteome</keyword>
<dbReference type="STRING" id="1915400.FM21_35135"/>
<sequence length="107" mass="11851">MTMAAAETSPWSWGPGTEDQKLARARRMATTMSAPSEPPAEWASNTEWPGRHKRPGDRRVHATARFVVNDIQQFWTACRERVGSGGTSLPHMAVDCRACRRANRAAS</sequence>
<organism evidence="2 3">
    <name type="scientific">Streptomyces mutabilis</name>
    <dbReference type="NCBI Taxonomy" id="67332"/>
    <lineage>
        <taxon>Bacteria</taxon>
        <taxon>Bacillati</taxon>
        <taxon>Actinomycetota</taxon>
        <taxon>Actinomycetes</taxon>
        <taxon>Kitasatosporales</taxon>
        <taxon>Streptomycetaceae</taxon>
        <taxon>Streptomyces</taxon>
    </lineage>
</organism>